<gene>
    <name evidence="2" type="ORF">NA56DRAFT_712670</name>
</gene>
<name>A0A2J6PG11_9HELO</name>
<feature type="compositionally biased region" description="Low complexity" evidence="1">
    <location>
        <begin position="195"/>
        <end position="211"/>
    </location>
</feature>
<evidence type="ECO:0000313" key="3">
    <source>
        <dbReference type="Proteomes" id="UP000235672"/>
    </source>
</evidence>
<proteinExistence type="predicted"/>
<feature type="compositionally biased region" description="Polar residues" evidence="1">
    <location>
        <begin position="101"/>
        <end position="116"/>
    </location>
</feature>
<feature type="compositionally biased region" description="Basic and acidic residues" evidence="1">
    <location>
        <begin position="19"/>
        <end position="39"/>
    </location>
</feature>
<feature type="compositionally biased region" description="Acidic residues" evidence="1">
    <location>
        <begin position="362"/>
        <end position="384"/>
    </location>
</feature>
<feature type="compositionally biased region" description="Acidic residues" evidence="1">
    <location>
        <begin position="338"/>
        <end position="349"/>
    </location>
</feature>
<reference evidence="2 3" key="1">
    <citation type="submission" date="2016-05" db="EMBL/GenBank/DDBJ databases">
        <title>A degradative enzymes factory behind the ericoid mycorrhizal symbiosis.</title>
        <authorList>
            <consortium name="DOE Joint Genome Institute"/>
            <person name="Martino E."/>
            <person name="Morin E."/>
            <person name="Grelet G."/>
            <person name="Kuo A."/>
            <person name="Kohler A."/>
            <person name="Daghino S."/>
            <person name="Barry K."/>
            <person name="Choi C."/>
            <person name="Cichocki N."/>
            <person name="Clum A."/>
            <person name="Copeland A."/>
            <person name="Hainaut M."/>
            <person name="Haridas S."/>
            <person name="Labutti K."/>
            <person name="Lindquist E."/>
            <person name="Lipzen A."/>
            <person name="Khouja H.-R."/>
            <person name="Murat C."/>
            <person name="Ohm R."/>
            <person name="Olson A."/>
            <person name="Spatafora J."/>
            <person name="Veneault-Fourrey C."/>
            <person name="Henrissat B."/>
            <person name="Grigoriev I."/>
            <person name="Martin F."/>
            <person name="Perotto S."/>
        </authorList>
    </citation>
    <scope>NUCLEOTIDE SEQUENCE [LARGE SCALE GENOMIC DNA]</scope>
    <source>
        <strain evidence="2 3">UAMH 7357</strain>
    </source>
</reference>
<feature type="compositionally biased region" description="Low complexity" evidence="1">
    <location>
        <begin position="147"/>
        <end position="167"/>
    </location>
</feature>
<evidence type="ECO:0000313" key="2">
    <source>
        <dbReference type="EMBL" id="PMD12909.1"/>
    </source>
</evidence>
<feature type="compositionally biased region" description="Low complexity" evidence="1">
    <location>
        <begin position="1"/>
        <end position="18"/>
    </location>
</feature>
<dbReference type="OrthoDB" id="3440338at2759"/>
<evidence type="ECO:0000256" key="1">
    <source>
        <dbReference type="SAM" id="MobiDB-lite"/>
    </source>
</evidence>
<feature type="region of interest" description="Disordered" evidence="1">
    <location>
        <begin position="1"/>
        <end position="460"/>
    </location>
</feature>
<organism evidence="2 3">
    <name type="scientific">Hyaloscypha hepaticicola</name>
    <dbReference type="NCBI Taxonomy" id="2082293"/>
    <lineage>
        <taxon>Eukaryota</taxon>
        <taxon>Fungi</taxon>
        <taxon>Dikarya</taxon>
        <taxon>Ascomycota</taxon>
        <taxon>Pezizomycotina</taxon>
        <taxon>Leotiomycetes</taxon>
        <taxon>Helotiales</taxon>
        <taxon>Hyaloscyphaceae</taxon>
        <taxon>Hyaloscypha</taxon>
    </lineage>
</organism>
<feature type="compositionally biased region" description="Polar residues" evidence="1">
    <location>
        <begin position="181"/>
        <end position="194"/>
    </location>
</feature>
<keyword evidence="3" id="KW-1185">Reference proteome</keyword>
<accession>A0A2J6PG11</accession>
<dbReference type="AlphaFoldDB" id="A0A2J6PG11"/>
<dbReference type="Proteomes" id="UP000235672">
    <property type="component" value="Unassembled WGS sequence"/>
</dbReference>
<feature type="compositionally biased region" description="Acidic residues" evidence="1">
    <location>
        <begin position="392"/>
        <end position="412"/>
    </location>
</feature>
<sequence>MASKPTPTGSKDSSGSKTSESKRLFDDTPQKDKQNEPKKQKNVWDIPSDDDSDPFRASGRQKSRPKTSGFNVPPVGQAPKPKPKFRTPNPLVDDDIEDSPTRASSTTVPDQGSLTLPGSPKRPTRSAMSSIPIRVSPGKSQVGSKMPSRSVGSSASISRSSSKSGSMMPPPPRGVLPVTPQAISGASFATPTSMSSRLPVSVPRSSLVPSSTINRTSMGSRQQVGTSDRSSGSGKVTPGSDTNSDGEGNGSRPRSASSSLANKISGLHVAGRSRSATPGDESTPATPPNRAITPKACIARTEREISEPSDASDEGRSQVLTSLASVRRNRAIPRVILDSDDEDELDDLDENKKAQRSLKPVDEEDESNEDEEAQTNAEAQDEEENLVRSEADPESADAAEAEDEEDEEDEDADPTKAYSNLMSRLAGEAYDESQREMDQDELDNETQVPQTQATLPDGSSTYENFSSKLIAAYDDGLNSLVRAALGLRGMPCDIWVERRIASGTVKYGNLVFSLWLMLVGWDPLILEHLVRGGLPAAALADAKLEKKLRKLKNIPAINECCPCIYMQYLVDTDGKSPTPEILGKILDDVEMYAKAEDDADDLAFVGDIDSALFSTNWGLKSARAGKKRYLESPEQTKTCLNWAKAARERMEGLPKNEPLARPWAECGYATYPTERLDQHAKHHNSNYLMNLTDAICRQNFPLYRIRQYVVHHIVHYTHAMYDEILASRVSLAYTTQGGGWCHFRAGVSHRGAQKSAKPEHFSRKQMALIRLRNKSVDLSQR</sequence>
<dbReference type="EMBL" id="KZ613540">
    <property type="protein sequence ID" value="PMD12909.1"/>
    <property type="molecule type" value="Genomic_DNA"/>
</dbReference>
<feature type="compositionally biased region" description="Polar residues" evidence="1">
    <location>
        <begin position="212"/>
        <end position="262"/>
    </location>
</feature>
<protein>
    <submittedName>
        <fullName evidence="2">Uncharacterized protein</fullName>
    </submittedName>
</protein>
<feature type="compositionally biased region" description="Polar residues" evidence="1">
    <location>
        <begin position="445"/>
        <end position="460"/>
    </location>
</feature>